<sequence>MDEVKREKKRKEISGKLNREMNDRRDDGRHYSETISVLHQTSVTLATRPDTSPLYNMKLLPFTFERSAKLVQLEYEERYALESAQTAYDEEREKVEIEWKKGHDRVRERLMESIEERRRRAREDKEGEGAVADGTLDSQSRPHITRKLRNKMGTSPPPTPLGAPVSAPNGAGTISGLPITTGPLLNPHSLNVDELPSPFPLPLTSTTIPTGPNGANTSTGTGAGGGGRRRPKGSGTHQSQAIGGLGKNLAMLSGCKEQEIESDLGEIRRGNKRRRADSQIKAVPSPTSTPSFSDMQHCDDCFAGVTHEGTPTGTLEQIGGIECYVATPAGDYPKNKVILLLTDVFGIPLVNNKTIIPDLFLGNPIPADALDPAVRHLFNRDEWVAAHGPAQTRPPLDQVITALKETGVNEFGASGYCFGARYVFDLAFDGIISASVISHPSRIAFPEDFEKYANEVKAPLLINSCEIDQGLPLENHDKVDQIFSKFEPGYKREYFEGCKHGFAVRGDLSDPKVKAGKEGSFRAAAKWFLKYL</sequence>
<feature type="domain" description="Dienelactone hydrolase" evidence="7">
    <location>
        <begin position="321"/>
        <end position="531"/>
    </location>
</feature>
<dbReference type="PANTHER" id="PTHR17630">
    <property type="entry name" value="DIENELACTONE HYDROLASE"/>
    <property type="match status" value="1"/>
</dbReference>
<comment type="subcellular location">
    <subcellularLocation>
        <location evidence="1">Nucleus</location>
    </subcellularLocation>
</comment>
<evidence type="ECO:0000256" key="1">
    <source>
        <dbReference type="ARBA" id="ARBA00004123"/>
    </source>
</evidence>
<evidence type="ECO:0000256" key="4">
    <source>
        <dbReference type="ARBA" id="ARBA00023163"/>
    </source>
</evidence>
<dbReference type="SMART" id="SM01401">
    <property type="entry name" value="Sds3"/>
    <property type="match status" value="1"/>
</dbReference>
<evidence type="ECO:0000256" key="5">
    <source>
        <dbReference type="ARBA" id="ARBA00023242"/>
    </source>
</evidence>
<dbReference type="Proteomes" id="UP000219338">
    <property type="component" value="Unassembled WGS sequence"/>
</dbReference>
<keyword evidence="2" id="KW-0678">Repressor</keyword>
<protein>
    <recommendedName>
        <fullName evidence="7">Dienelactone hydrolase domain-containing protein</fullName>
    </recommendedName>
</protein>
<keyword evidence="9" id="KW-1185">Reference proteome</keyword>
<keyword evidence="3" id="KW-0805">Transcription regulation</keyword>
<dbReference type="AlphaFoldDB" id="A0A284R3U4"/>
<feature type="compositionally biased region" description="Low complexity" evidence="6">
    <location>
        <begin position="205"/>
        <end position="220"/>
    </location>
</feature>
<name>A0A284R3U4_ARMOS</name>
<evidence type="ECO:0000259" key="7">
    <source>
        <dbReference type="Pfam" id="PF01738"/>
    </source>
</evidence>
<feature type="region of interest" description="Disordered" evidence="6">
    <location>
        <begin position="1"/>
        <end position="29"/>
    </location>
</feature>
<evidence type="ECO:0000313" key="8">
    <source>
        <dbReference type="EMBL" id="SJL03392.1"/>
    </source>
</evidence>
<accession>A0A284R3U4</accession>
<gene>
    <name evidence="8" type="ORF">ARMOST_06746</name>
</gene>
<dbReference type="GO" id="GO:0005654">
    <property type="term" value="C:nucleoplasm"/>
    <property type="evidence" value="ECO:0007669"/>
    <property type="project" value="UniProtKB-ARBA"/>
</dbReference>
<dbReference type="GO" id="GO:0016787">
    <property type="term" value="F:hydrolase activity"/>
    <property type="evidence" value="ECO:0007669"/>
    <property type="project" value="InterPro"/>
</dbReference>
<dbReference type="PANTHER" id="PTHR17630:SF44">
    <property type="entry name" value="PROTEIN AIM2"/>
    <property type="match status" value="1"/>
</dbReference>
<dbReference type="Gene3D" id="3.40.50.1820">
    <property type="entry name" value="alpha/beta hydrolase"/>
    <property type="match status" value="1"/>
</dbReference>
<dbReference type="GO" id="GO:0010468">
    <property type="term" value="P:regulation of gene expression"/>
    <property type="evidence" value="ECO:0007669"/>
    <property type="project" value="UniProtKB-ARBA"/>
</dbReference>
<dbReference type="InterPro" id="IPR002925">
    <property type="entry name" value="Dienelactn_hydro"/>
</dbReference>
<dbReference type="OrthoDB" id="70376at2759"/>
<proteinExistence type="predicted"/>
<feature type="region of interest" description="Disordered" evidence="6">
    <location>
        <begin position="118"/>
        <end position="143"/>
    </location>
</feature>
<evidence type="ECO:0000256" key="3">
    <source>
        <dbReference type="ARBA" id="ARBA00023015"/>
    </source>
</evidence>
<dbReference type="EMBL" id="FUEG01000004">
    <property type="protein sequence ID" value="SJL03392.1"/>
    <property type="molecule type" value="Genomic_DNA"/>
</dbReference>
<dbReference type="InterPro" id="IPR029058">
    <property type="entry name" value="AB_hydrolase_fold"/>
</dbReference>
<dbReference type="Pfam" id="PF01738">
    <property type="entry name" value="DLH"/>
    <property type="match status" value="1"/>
</dbReference>
<reference evidence="9" key="1">
    <citation type="journal article" date="2017" name="Nat. Ecol. Evol.">
        <title>Genome expansion and lineage-specific genetic innovations in the forest pathogenic fungi Armillaria.</title>
        <authorList>
            <person name="Sipos G."/>
            <person name="Prasanna A.N."/>
            <person name="Walter M.C."/>
            <person name="O'Connor E."/>
            <person name="Balint B."/>
            <person name="Krizsan K."/>
            <person name="Kiss B."/>
            <person name="Hess J."/>
            <person name="Varga T."/>
            <person name="Slot J."/>
            <person name="Riley R."/>
            <person name="Boka B."/>
            <person name="Rigling D."/>
            <person name="Barry K."/>
            <person name="Lee J."/>
            <person name="Mihaltcheva S."/>
            <person name="LaButti K."/>
            <person name="Lipzen A."/>
            <person name="Waldron R."/>
            <person name="Moloney N.M."/>
            <person name="Sperisen C."/>
            <person name="Kredics L."/>
            <person name="Vagvoelgyi C."/>
            <person name="Patrignani A."/>
            <person name="Fitzpatrick D."/>
            <person name="Nagy I."/>
            <person name="Doyle S."/>
            <person name="Anderson J.B."/>
            <person name="Grigoriev I.V."/>
            <person name="Gueldener U."/>
            <person name="Muensterkoetter M."/>
            <person name="Nagy L.G."/>
        </authorList>
    </citation>
    <scope>NUCLEOTIDE SEQUENCE [LARGE SCALE GENOMIC DNA]</scope>
    <source>
        <strain evidence="9">C18/9</strain>
    </source>
</reference>
<evidence type="ECO:0000256" key="2">
    <source>
        <dbReference type="ARBA" id="ARBA00022491"/>
    </source>
</evidence>
<feature type="compositionally biased region" description="Basic and acidic residues" evidence="6">
    <location>
        <begin position="118"/>
        <end position="128"/>
    </location>
</feature>
<keyword evidence="5" id="KW-0539">Nucleus</keyword>
<dbReference type="STRING" id="47428.A0A284R3U4"/>
<organism evidence="8 9">
    <name type="scientific">Armillaria ostoyae</name>
    <name type="common">Armillaria root rot fungus</name>
    <dbReference type="NCBI Taxonomy" id="47428"/>
    <lineage>
        <taxon>Eukaryota</taxon>
        <taxon>Fungi</taxon>
        <taxon>Dikarya</taxon>
        <taxon>Basidiomycota</taxon>
        <taxon>Agaricomycotina</taxon>
        <taxon>Agaricomycetes</taxon>
        <taxon>Agaricomycetidae</taxon>
        <taxon>Agaricales</taxon>
        <taxon>Marasmiineae</taxon>
        <taxon>Physalacriaceae</taxon>
        <taxon>Armillaria</taxon>
    </lineage>
</organism>
<dbReference type="Pfam" id="PF08598">
    <property type="entry name" value="Sds3"/>
    <property type="match status" value="1"/>
</dbReference>
<evidence type="ECO:0000256" key="6">
    <source>
        <dbReference type="SAM" id="MobiDB-lite"/>
    </source>
</evidence>
<evidence type="ECO:0000313" key="9">
    <source>
        <dbReference type="Proteomes" id="UP000219338"/>
    </source>
</evidence>
<dbReference type="SUPFAM" id="SSF53474">
    <property type="entry name" value="alpha/beta-Hydrolases"/>
    <property type="match status" value="1"/>
</dbReference>
<feature type="region of interest" description="Disordered" evidence="6">
    <location>
        <begin position="205"/>
        <end position="241"/>
    </location>
</feature>
<feature type="region of interest" description="Disordered" evidence="6">
    <location>
        <begin position="270"/>
        <end position="292"/>
    </location>
</feature>
<keyword evidence="4" id="KW-0804">Transcription</keyword>
<dbReference type="InterPro" id="IPR013907">
    <property type="entry name" value="Sds3"/>
</dbReference>